<accession>A0ABP8KJ20</accession>
<dbReference type="RefSeq" id="WP_345206259.1">
    <property type="nucleotide sequence ID" value="NZ_BAABGM010000015.1"/>
</dbReference>
<reference evidence="3" key="1">
    <citation type="journal article" date="2019" name="Int. J. Syst. Evol. Microbiol.">
        <title>The Global Catalogue of Microorganisms (GCM) 10K type strain sequencing project: providing services to taxonomists for standard genome sequencing and annotation.</title>
        <authorList>
            <consortium name="The Broad Institute Genomics Platform"/>
            <consortium name="The Broad Institute Genome Sequencing Center for Infectious Disease"/>
            <person name="Wu L."/>
            <person name="Ma J."/>
        </authorList>
    </citation>
    <scope>NUCLEOTIDE SEQUENCE [LARGE SCALE GENOMIC DNA]</scope>
    <source>
        <strain evidence="3">JCM 17809</strain>
    </source>
</reference>
<dbReference type="SUPFAM" id="SSF54593">
    <property type="entry name" value="Glyoxalase/Bleomycin resistance protein/Dihydroxybiphenyl dioxygenase"/>
    <property type="match status" value="1"/>
</dbReference>
<dbReference type="EMBL" id="BAABGM010000015">
    <property type="protein sequence ID" value="GAA4407822.1"/>
    <property type="molecule type" value="Genomic_DNA"/>
</dbReference>
<name>A0ABP8KJ20_9MICO</name>
<dbReference type="Gene3D" id="3.10.180.10">
    <property type="entry name" value="2,3-Dihydroxybiphenyl 1,2-Dioxygenase, domain 1"/>
    <property type="match status" value="1"/>
</dbReference>
<sequence>MDRSADPIQVVIDAADPGALSAFWAQALAGRGYAVPGPPGDFADWPAFLAANGVPPQRWNDASAIEADGQPRIFFQRVPEPKTVKNRVHLDLLAGGGPSVPLEEQRARVAEEVARLEGLGATRVEEHADLGVHWVVMRDPEGNEFCV</sequence>
<dbReference type="Proteomes" id="UP001500945">
    <property type="component" value="Unassembled WGS sequence"/>
</dbReference>
<dbReference type="Pfam" id="PF18029">
    <property type="entry name" value="Glyoxalase_6"/>
    <property type="match status" value="1"/>
</dbReference>
<dbReference type="PANTHER" id="PTHR35908:SF1">
    <property type="entry name" value="CONSERVED PROTEIN"/>
    <property type="match status" value="1"/>
</dbReference>
<evidence type="ECO:0000313" key="3">
    <source>
        <dbReference type="Proteomes" id="UP001500945"/>
    </source>
</evidence>
<organism evidence="2 3">
    <name type="scientific">Fodinibacter luteus</name>
    <dbReference type="NCBI Taxonomy" id="552064"/>
    <lineage>
        <taxon>Bacteria</taxon>
        <taxon>Bacillati</taxon>
        <taxon>Actinomycetota</taxon>
        <taxon>Actinomycetes</taxon>
        <taxon>Micrococcales</taxon>
        <taxon>Intrasporangiaceae</taxon>
        <taxon>Fodinibacter (ex Wang et al. 2009)</taxon>
    </lineage>
</organism>
<gene>
    <name evidence="2" type="ORF">GCM10023168_24270</name>
</gene>
<dbReference type="InterPro" id="IPR041581">
    <property type="entry name" value="Glyoxalase_6"/>
</dbReference>
<evidence type="ECO:0000313" key="2">
    <source>
        <dbReference type="EMBL" id="GAA4407822.1"/>
    </source>
</evidence>
<dbReference type="InterPro" id="IPR029068">
    <property type="entry name" value="Glyas_Bleomycin-R_OHBP_Dase"/>
</dbReference>
<keyword evidence="3" id="KW-1185">Reference proteome</keyword>
<protein>
    <submittedName>
        <fullName evidence="2">VOC family protein</fullName>
    </submittedName>
</protein>
<comment type="caution">
    <text evidence="2">The sequence shown here is derived from an EMBL/GenBank/DDBJ whole genome shotgun (WGS) entry which is preliminary data.</text>
</comment>
<proteinExistence type="predicted"/>
<feature type="domain" description="Glyoxalase-like" evidence="1">
    <location>
        <begin position="9"/>
        <end position="147"/>
    </location>
</feature>
<evidence type="ECO:0000259" key="1">
    <source>
        <dbReference type="Pfam" id="PF18029"/>
    </source>
</evidence>
<dbReference type="PANTHER" id="PTHR35908">
    <property type="entry name" value="HYPOTHETICAL FUSION PROTEIN"/>
    <property type="match status" value="1"/>
</dbReference>